<evidence type="ECO:0000313" key="2">
    <source>
        <dbReference type="EMBL" id="KIU17512.1"/>
    </source>
</evidence>
<dbReference type="Proteomes" id="UP000032221">
    <property type="component" value="Unassembled WGS sequence"/>
</dbReference>
<accession>A0A0D1LG99</accession>
<feature type="compositionally biased region" description="Basic and acidic residues" evidence="1">
    <location>
        <begin position="10"/>
        <end position="21"/>
    </location>
</feature>
<evidence type="ECO:0000256" key="1">
    <source>
        <dbReference type="SAM" id="MobiDB-lite"/>
    </source>
</evidence>
<reference evidence="2 3" key="1">
    <citation type="submission" date="2015-01" db="EMBL/GenBank/DDBJ databases">
        <title>Genome sequence of Mycobacterium llatzerense and Mycobacterium immunogenum recovered from brain abscess.</title>
        <authorList>
            <person name="Greninger A.L."/>
            <person name="Langelier C."/>
            <person name="Cunningham G."/>
            <person name="Chiu C.Y."/>
            <person name="Miller S."/>
        </authorList>
    </citation>
    <scope>NUCLEOTIDE SEQUENCE [LARGE SCALE GENOMIC DNA]</scope>
    <source>
        <strain evidence="2 3">CLUC14</strain>
    </source>
</reference>
<dbReference type="OrthoDB" id="4736318at2"/>
<evidence type="ECO:0008006" key="4">
    <source>
        <dbReference type="Google" id="ProtNLM"/>
    </source>
</evidence>
<proteinExistence type="predicted"/>
<name>A0A0D1LG99_9MYCO</name>
<dbReference type="STRING" id="280871.TL10_07725"/>
<dbReference type="EMBL" id="JXST01000008">
    <property type="protein sequence ID" value="KIU17512.1"/>
    <property type="molecule type" value="Genomic_DNA"/>
</dbReference>
<comment type="caution">
    <text evidence="2">The sequence shown here is derived from an EMBL/GenBank/DDBJ whole genome shotgun (WGS) entry which is preliminary data.</text>
</comment>
<sequence>MSSKLSVETSELRELSTKQDDAAATFSAAGNTTSYVEVKVLATHGPLCMSTQSALSAANNARKAACEQMMNKSRDLASKLTTAASQYDQTDAQEGSNLGKQMQI</sequence>
<dbReference type="PATRIC" id="fig|280871.6.peg.1597"/>
<protein>
    <recommendedName>
        <fullName evidence="4">ESX-1 secretion-associated protein</fullName>
    </recommendedName>
</protein>
<dbReference type="AlphaFoldDB" id="A0A0D1LG99"/>
<feature type="region of interest" description="Disordered" evidence="1">
    <location>
        <begin position="85"/>
        <end position="104"/>
    </location>
</feature>
<dbReference type="GO" id="GO:0009306">
    <property type="term" value="P:protein secretion"/>
    <property type="evidence" value="ECO:0007669"/>
    <property type="project" value="InterPro"/>
</dbReference>
<evidence type="ECO:0000313" key="3">
    <source>
        <dbReference type="Proteomes" id="UP000032221"/>
    </source>
</evidence>
<organism evidence="2 3">
    <name type="scientific">Mycolicibacterium llatzerense</name>
    <dbReference type="NCBI Taxonomy" id="280871"/>
    <lineage>
        <taxon>Bacteria</taxon>
        <taxon>Bacillati</taxon>
        <taxon>Actinomycetota</taxon>
        <taxon>Actinomycetes</taxon>
        <taxon>Mycobacteriales</taxon>
        <taxon>Mycobacteriaceae</taxon>
        <taxon>Mycolicibacterium</taxon>
    </lineage>
</organism>
<feature type="region of interest" description="Disordered" evidence="1">
    <location>
        <begin position="1"/>
        <end position="21"/>
    </location>
</feature>
<dbReference type="Pfam" id="PF10824">
    <property type="entry name" value="T7SS_ESX_EspC"/>
    <property type="match status" value="1"/>
</dbReference>
<gene>
    <name evidence="2" type="ORF">TL10_07725</name>
</gene>
<dbReference type="RefSeq" id="WP_043394130.1">
    <property type="nucleotide sequence ID" value="NZ_BAAARC010000022.1"/>
</dbReference>
<dbReference type="InterPro" id="IPR022536">
    <property type="entry name" value="EspC"/>
</dbReference>
<keyword evidence="3" id="KW-1185">Reference proteome</keyword>